<dbReference type="Proteomes" id="UP000317624">
    <property type="component" value="Unassembled WGS sequence"/>
</dbReference>
<name>A0A558BUG3_9BACT</name>
<keyword evidence="3" id="KW-1185">Reference proteome</keyword>
<reference evidence="2 3" key="1">
    <citation type="submission" date="2019-07" db="EMBL/GenBank/DDBJ databases">
        <title>Hymenobacter sp. straun FUR1 Genome sequencing and assembly.</title>
        <authorList>
            <person name="Chhetri G."/>
        </authorList>
    </citation>
    <scope>NUCLEOTIDE SEQUENCE [LARGE SCALE GENOMIC DNA]</scope>
    <source>
        <strain evidence="2 3">Fur1</strain>
    </source>
</reference>
<organism evidence="2 3">
    <name type="scientific">Hymenobacter setariae</name>
    <dbReference type="NCBI Taxonomy" id="2594794"/>
    <lineage>
        <taxon>Bacteria</taxon>
        <taxon>Pseudomonadati</taxon>
        <taxon>Bacteroidota</taxon>
        <taxon>Cytophagia</taxon>
        <taxon>Cytophagales</taxon>
        <taxon>Hymenobacteraceae</taxon>
        <taxon>Hymenobacter</taxon>
    </lineage>
</organism>
<dbReference type="EMBL" id="VMRJ01000003">
    <property type="protein sequence ID" value="TVT40145.1"/>
    <property type="molecule type" value="Genomic_DNA"/>
</dbReference>
<feature type="chain" id="PRO_5021800754" description="DUF3347 domain-containing protein" evidence="1">
    <location>
        <begin position="22"/>
        <end position="246"/>
    </location>
</feature>
<evidence type="ECO:0000256" key="1">
    <source>
        <dbReference type="SAM" id="SignalP"/>
    </source>
</evidence>
<dbReference type="OrthoDB" id="877026at2"/>
<evidence type="ECO:0000313" key="3">
    <source>
        <dbReference type="Proteomes" id="UP000317624"/>
    </source>
</evidence>
<keyword evidence="1" id="KW-0732">Signal</keyword>
<sequence>MKHLLLFCGLGLLGISNATKAAPRPSGAPADTIAGHARLVRQLSQELCTKLSNDHTTKFADLTTDQAMQLTQQLFTEVMQHDSVAVLAMMAKGAQQNLQPQQVGQLLGRDVVVSLSKTCPASLPLLTRLSQTEQAQQAIAAKQPAFSEPEKKALQPLATHLCARLALADAKTPIAKLTPAQRNELLVNLMKKEFTTGRPQLLRYYSTAQLADQARMKEIGEKMGILMLAQKDCASYILLLGADHVK</sequence>
<feature type="signal peptide" evidence="1">
    <location>
        <begin position="1"/>
        <end position="21"/>
    </location>
</feature>
<protein>
    <recommendedName>
        <fullName evidence="4">DUF3347 domain-containing protein</fullName>
    </recommendedName>
</protein>
<dbReference type="RefSeq" id="WP_144847761.1">
    <property type="nucleotide sequence ID" value="NZ_VMRJ01000003.1"/>
</dbReference>
<dbReference type="AlphaFoldDB" id="A0A558BUG3"/>
<proteinExistence type="predicted"/>
<accession>A0A558BUG3</accession>
<evidence type="ECO:0000313" key="2">
    <source>
        <dbReference type="EMBL" id="TVT40145.1"/>
    </source>
</evidence>
<evidence type="ECO:0008006" key="4">
    <source>
        <dbReference type="Google" id="ProtNLM"/>
    </source>
</evidence>
<comment type="caution">
    <text evidence="2">The sequence shown here is derived from an EMBL/GenBank/DDBJ whole genome shotgun (WGS) entry which is preliminary data.</text>
</comment>
<gene>
    <name evidence="2" type="ORF">FNT36_11660</name>
</gene>